<reference evidence="1" key="1">
    <citation type="journal article" date="2023" name="Access Microbiol">
        <title>De-novo genome assembly for Akanthomyces muscarius, a biocontrol agent of insect agricultural pests.</title>
        <authorList>
            <person name="Erdos Z."/>
            <person name="Studholme D.J."/>
            <person name="Raymond B."/>
            <person name="Sharma M."/>
        </authorList>
    </citation>
    <scope>NUCLEOTIDE SEQUENCE</scope>
    <source>
        <strain evidence="1">Ve6</strain>
    </source>
</reference>
<dbReference type="EMBL" id="JAJHUN010000009">
    <property type="protein sequence ID" value="KAJ4151416.1"/>
    <property type="molecule type" value="Genomic_DNA"/>
</dbReference>
<dbReference type="GeneID" id="80899276"/>
<name>A0A9W8ULQ5_AKAMU</name>
<dbReference type="RefSeq" id="XP_056053130.1">
    <property type="nucleotide sequence ID" value="XM_056201371.1"/>
</dbReference>
<accession>A0A9W8ULQ5</accession>
<dbReference type="KEGG" id="amus:LMH87_012117"/>
<proteinExistence type="predicted"/>
<comment type="caution">
    <text evidence="1">The sequence shown here is derived from an EMBL/GenBank/DDBJ whole genome shotgun (WGS) entry which is preliminary data.</text>
</comment>
<keyword evidence="2" id="KW-1185">Reference proteome</keyword>
<evidence type="ECO:0000313" key="2">
    <source>
        <dbReference type="Proteomes" id="UP001144673"/>
    </source>
</evidence>
<sequence>MPPRSSSKARQRTGRESRRHVTFSLAFHLHSDQTLDVEAQIQATSGIPLLLHQTLLPPNKMRCHPW</sequence>
<dbReference type="Proteomes" id="UP001144673">
    <property type="component" value="Chromosome 4"/>
</dbReference>
<dbReference type="AlphaFoldDB" id="A0A9W8ULQ5"/>
<evidence type="ECO:0000313" key="1">
    <source>
        <dbReference type="EMBL" id="KAJ4151416.1"/>
    </source>
</evidence>
<gene>
    <name evidence="1" type="ORF">LMH87_012117</name>
</gene>
<protein>
    <submittedName>
        <fullName evidence="1">Uncharacterized protein</fullName>
    </submittedName>
</protein>
<organism evidence="1 2">
    <name type="scientific">Akanthomyces muscarius</name>
    <name type="common">Entomopathogenic fungus</name>
    <name type="synonym">Lecanicillium muscarium</name>
    <dbReference type="NCBI Taxonomy" id="2231603"/>
    <lineage>
        <taxon>Eukaryota</taxon>
        <taxon>Fungi</taxon>
        <taxon>Dikarya</taxon>
        <taxon>Ascomycota</taxon>
        <taxon>Pezizomycotina</taxon>
        <taxon>Sordariomycetes</taxon>
        <taxon>Hypocreomycetidae</taxon>
        <taxon>Hypocreales</taxon>
        <taxon>Cordycipitaceae</taxon>
        <taxon>Akanthomyces</taxon>
    </lineage>
</organism>